<accession>A0AAE2SAQ8</accession>
<gene>
    <name evidence="2" type="ORF">JIN83_04525</name>
</gene>
<reference evidence="2" key="1">
    <citation type="submission" date="2021-01" db="EMBL/GenBank/DDBJ databases">
        <title>Modified the classification status of verrucomicrobia.</title>
        <authorList>
            <person name="Feng X."/>
        </authorList>
    </citation>
    <scope>NUCLEOTIDE SEQUENCE</scope>
    <source>
        <strain evidence="2">5K15</strain>
    </source>
</reference>
<organism evidence="2 3">
    <name type="scientific">Oceaniferula flava</name>
    <dbReference type="NCBI Taxonomy" id="2800421"/>
    <lineage>
        <taxon>Bacteria</taxon>
        <taxon>Pseudomonadati</taxon>
        <taxon>Verrucomicrobiota</taxon>
        <taxon>Verrucomicrobiia</taxon>
        <taxon>Verrucomicrobiales</taxon>
        <taxon>Verrucomicrobiaceae</taxon>
        <taxon>Oceaniferula</taxon>
    </lineage>
</organism>
<keyword evidence="3" id="KW-1185">Reference proteome</keyword>
<evidence type="ECO:0000256" key="1">
    <source>
        <dbReference type="SAM" id="SignalP"/>
    </source>
</evidence>
<dbReference type="EMBL" id="JAENIG010000002">
    <property type="protein sequence ID" value="MBK1854209.1"/>
    <property type="molecule type" value="Genomic_DNA"/>
</dbReference>
<dbReference type="Proteomes" id="UP000634206">
    <property type="component" value="Unassembled WGS sequence"/>
</dbReference>
<evidence type="ECO:0000313" key="2">
    <source>
        <dbReference type="EMBL" id="MBK1854209.1"/>
    </source>
</evidence>
<dbReference type="RefSeq" id="WP_309488813.1">
    <property type="nucleotide sequence ID" value="NZ_JAENIG010000002.1"/>
</dbReference>
<comment type="caution">
    <text evidence="2">The sequence shown here is derived from an EMBL/GenBank/DDBJ whole genome shotgun (WGS) entry which is preliminary data.</text>
</comment>
<evidence type="ECO:0000313" key="3">
    <source>
        <dbReference type="Proteomes" id="UP000634206"/>
    </source>
</evidence>
<proteinExistence type="predicted"/>
<name>A0AAE2SAQ8_9BACT</name>
<dbReference type="AlphaFoldDB" id="A0AAE2SAQ8"/>
<keyword evidence="1" id="KW-0732">Signal</keyword>
<protein>
    <submittedName>
        <fullName evidence="2">Uncharacterized protein</fullName>
    </submittedName>
</protein>
<feature type="signal peptide" evidence="1">
    <location>
        <begin position="1"/>
        <end position="23"/>
    </location>
</feature>
<feature type="chain" id="PRO_5041987928" evidence="1">
    <location>
        <begin position="24"/>
        <end position="243"/>
    </location>
</feature>
<sequence>MLTQKLFALSCLALIFNSASLGAQEDGTAAADKRQEEKNLSGFRVSLFSEWGGKQLYVKGRKGDFRELKAYKMSYTQKFPFAKDQPITLFTKVERPDAEPVYTPYLTVKKPVDVVEPLLILYWSKQLKKGSAQVLEFSPRRFKYGSYQVVNLGATPVLGYVQDKKNRFLCAPKKSVINSYSVENGTVIPIEMITKIGDEPKVVYSSVVKHIKQRRMIFFIYPQTKASGKVQYRTQVMEDYFNE</sequence>